<evidence type="ECO:0000256" key="3">
    <source>
        <dbReference type="ARBA" id="ARBA00009183"/>
    </source>
</evidence>
<dbReference type="SUPFAM" id="SSF51905">
    <property type="entry name" value="FAD/NAD(P)-binding domain"/>
    <property type="match status" value="1"/>
</dbReference>
<dbReference type="PRINTS" id="PR00368">
    <property type="entry name" value="FADPNR"/>
</dbReference>
<evidence type="ECO:0000256" key="9">
    <source>
        <dbReference type="ARBA" id="ARBA00047707"/>
    </source>
</evidence>
<evidence type="ECO:0000256" key="10">
    <source>
        <dbReference type="RuleBase" id="RU361177"/>
    </source>
</evidence>
<organism evidence="11 12">
    <name type="scientific">Mikania micrantha</name>
    <name type="common">bitter vine</name>
    <dbReference type="NCBI Taxonomy" id="192012"/>
    <lineage>
        <taxon>Eukaryota</taxon>
        <taxon>Viridiplantae</taxon>
        <taxon>Streptophyta</taxon>
        <taxon>Embryophyta</taxon>
        <taxon>Tracheophyta</taxon>
        <taxon>Spermatophyta</taxon>
        <taxon>Magnoliopsida</taxon>
        <taxon>eudicotyledons</taxon>
        <taxon>Gunneridae</taxon>
        <taxon>Pentapetalae</taxon>
        <taxon>asterids</taxon>
        <taxon>campanulids</taxon>
        <taxon>Asterales</taxon>
        <taxon>Asteraceae</taxon>
        <taxon>Asteroideae</taxon>
        <taxon>Heliantheae alliance</taxon>
        <taxon>Eupatorieae</taxon>
        <taxon>Mikania</taxon>
    </lineage>
</organism>
<keyword evidence="12" id="KW-1185">Reference proteome</keyword>
<dbReference type="GO" id="GO:0050660">
    <property type="term" value="F:flavin adenine dinucleotide binding"/>
    <property type="evidence" value="ECO:0007669"/>
    <property type="project" value="InterPro"/>
</dbReference>
<accession>A0A5N6Q462</accession>
<name>A0A5N6Q462_9ASTR</name>
<dbReference type="AlphaFoldDB" id="A0A5N6Q462"/>
<dbReference type="PANTHER" id="PTHR43539:SF56">
    <property type="entry name" value="EXPRESSED PROTEIN"/>
    <property type="match status" value="1"/>
</dbReference>
<dbReference type="Gene3D" id="3.50.50.60">
    <property type="entry name" value="FAD/NAD(P)-binding domain"/>
    <property type="match status" value="2"/>
</dbReference>
<comment type="caution">
    <text evidence="11">The sequence shown here is derived from an EMBL/GenBank/DDBJ whole genome shotgun (WGS) entry which is preliminary data.</text>
</comment>
<evidence type="ECO:0000313" key="12">
    <source>
        <dbReference type="Proteomes" id="UP000326396"/>
    </source>
</evidence>
<comment type="pathway">
    <text evidence="2">Plant hormone metabolism; auxin biosynthesis.</text>
</comment>
<keyword evidence="8" id="KW-0073">Auxin biosynthesis</keyword>
<keyword evidence="4 10" id="KW-0285">Flavoprotein</keyword>
<gene>
    <name evidence="11" type="ORF">E3N88_02399</name>
</gene>
<dbReference type="GO" id="GO:0050661">
    <property type="term" value="F:NADP binding"/>
    <property type="evidence" value="ECO:0007669"/>
    <property type="project" value="InterPro"/>
</dbReference>
<dbReference type="PRINTS" id="PR00469">
    <property type="entry name" value="PNDRDTASEII"/>
</dbReference>
<evidence type="ECO:0000313" key="11">
    <source>
        <dbReference type="EMBL" id="KAD7479263.1"/>
    </source>
</evidence>
<dbReference type="EC" id="1.-.-.-" evidence="10"/>
<keyword evidence="10" id="KW-0503">Monooxygenase</keyword>
<dbReference type="InterPro" id="IPR036188">
    <property type="entry name" value="FAD/NAD-bd_sf"/>
</dbReference>
<evidence type="ECO:0000256" key="2">
    <source>
        <dbReference type="ARBA" id="ARBA00004814"/>
    </source>
</evidence>
<dbReference type="InterPro" id="IPR050982">
    <property type="entry name" value="Auxin_biosynth/cation_transpt"/>
</dbReference>
<evidence type="ECO:0000256" key="6">
    <source>
        <dbReference type="ARBA" id="ARBA00022857"/>
    </source>
</evidence>
<dbReference type="OrthoDB" id="66881at2759"/>
<comment type="cofactor">
    <cofactor evidence="1 10">
        <name>FAD</name>
        <dbReference type="ChEBI" id="CHEBI:57692"/>
    </cofactor>
</comment>
<evidence type="ECO:0000256" key="4">
    <source>
        <dbReference type="ARBA" id="ARBA00022630"/>
    </source>
</evidence>
<dbReference type="PANTHER" id="PTHR43539">
    <property type="entry name" value="FLAVIN-BINDING MONOOXYGENASE-LIKE PROTEIN (AFU_ORTHOLOGUE AFUA_4G09220)"/>
    <property type="match status" value="1"/>
</dbReference>
<protein>
    <recommendedName>
        <fullName evidence="10">Flavin-containing monooxygenase</fullName>
        <ecNumber evidence="10">1.-.-.-</ecNumber>
    </recommendedName>
</protein>
<dbReference type="GO" id="GO:0103075">
    <property type="term" value="F:indole-3-pyruvate monooxygenase activity"/>
    <property type="evidence" value="ECO:0007669"/>
    <property type="project" value="UniProtKB-EC"/>
</dbReference>
<evidence type="ECO:0000256" key="1">
    <source>
        <dbReference type="ARBA" id="ARBA00001974"/>
    </source>
</evidence>
<dbReference type="GO" id="GO:0009851">
    <property type="term" value="P:auxin biosynthetic process"/>
    <property type="evidence" value="ECO:0007669"/>
    <property type="project" value="UniProtKB-KW"/>
</dbReference>
<dbReference type="GO" id="GO:0004499">
    <property type="term" value="F:N,N-dimethylaniline monooxygenase activity"/>
    <property type="evidence" value="ECO:0007669"/>
    <property type="project" value="InterPro"/>
</dbReference>
<comment type="similarity">
    <text evidence="3 10">Belongs to the FMO family.</text>
</comment>
<sequence length="387" mass="43329">MMPVKYLPLIPHGSGLCPRLSNFPDWPKDRRQQGHLIVGAGPSGVAVATCLSQRRAPFLTLEKENCIASLWRLRSYDSLQLHLPRKFCQLPHMLFLKSERLSADYNTVMGPWRDVANRSKYLCWSLIVTREDNANPEVPEIEGLIIFGGKLMHSNDYKNEAEFRGRKVLVVACGNSGIEISQNLSHNGARVSLVVRRSKALTSFTLFTEDAFTTWRVVSVKVSIITKRVKTRPYSIQESCQAIGGLGRNRLSTRPVLVYSMPCSSPSSSLNTRSAFIIPSLPVLASSVGDEVLRKLDMYAVAHIAKKHTRTIVFWDCSWFAIVDSFEPLRLLTGSKIHINGVEFLDGRNLDGIKNQVSRNCFDNEIQIIAGPNQGLPSLNRHKIVNS</sequence>
<keyword evidence="6" id="KW-0521">NADP</keyword>
<proteinExistence type="inferred from homology"/>
<evidence type="ECO:0000256" key="7">
    <source>
        <dbReference type="ARBA" id="ARBA00023002"/>
    </source>
</evidence>
<dbReference type="InterPro" id="IPR020946">
    <property type="entry name" value="Flavin_mOase-like"/>
</dbReference>
<reference evidence="11 12" key="1">
    <citation type="submission" date="2019-05" db="EMBL/GenBank/DDBJ databases">
        <title>Mikania micrantha, genome provides insights into the molecular mechanism of rapid growth.</title>
        <authorList>
            <person name="Liu B."/>
        </authorList>
    </citation>
    <scope>NUCLEOTIDE SEQUENCE [LARGE SCALE GENOMIC DNA]</scope>
    <source>
        <strain evidence="11">NLD-2019</strain>
        <tissue evidence="11">Leaf</tissue>
    </source>
</reference>
<dbReference type="Pfam" id="PF00743">
    <property type="entry name" value="FMO-like"/>
    <property type="match status" value="1"/>
</dbReference>
<comment type="catalytic activity">
    <reaction evidence="9">
        <text>indole-3-pyruvate + NADPH + O2 + H(+) = (indol-3-yl)acetate + CO2 + NADP(+) + H2O</text>
        <dbReference type="Rhea" id="RHEA:34331"/>
        <dbReference type="ChEBI" id="CHEBI:15377"/>
        <dbReference type="ChEBI" id="CHEBI:15378"/>
        <dbReference type="ChEBI" id="CHEBI:15379"/>
        <dbReference type="ChEBI" id="CHEBI:16526"/>
        <dbReference type="ChEBI" id="CHEBI:17640"/>
        <dbReference type="ChEBI" id="CHEBI:30854"/>
        <dbReference type="ChEBI" id="CHEBI:57783"/>
        <dbReference type="ChEBI" id="CHEBI:58349"/>
        <dbReference type="EC" id="1.14.13.168"/>
    </reaction>
</comment>
<dbReference type="EMBL" id="SZYD01000001">
    <property type="protein sequence ID" value="KAD7479263.1"/>
    <property type="molecule type" value="Genomic_DNA"/>
</dbReference>
<keyword evidence="7 10" id="KW-0560">Oxidoreductase</keyword>
<dbReference type="Proteomes" id="UP000326396">
    <property type="component" value="Linkage Group LG1"/>
</dbReference>
<keyword evidence="5 10" id="KW-0274">FAD</keyword>
<evidence type="ECO:0000256" key="5">
    <source>
        <dbReference type="ARBA" id="ARBA00022827"/>
    </source>
</evidence>
<evidence type="ECO:0000256" key="8">
    <source>
        <dbReference type="ARBA" id="ARBA00023070"/>
    </source>
</evidence>